<evidence type="ECO:0000259" key="5">
    <source>
        <dbReference type="PROSITE" id="PS51352"/>
    </source>
</evidence>
<dbReference type="PANTHER" id="PTHR42852">
    <property type="entry name" value="THIOL:DISULFIDE INTERCHANGE PROTEIN DSBE"/>
    <property type="match status" value="1"/>
</dbReference>
<dbReference type="InterPro" id="IPR000866">
    <property type="entry name" value="AhpC/TSA"/>
</dbReference>
<dbReference type="Pfam" id="PF00578">
    <property type="entry name" value="AhpC-TSA"/>
    <property type="match status" value="1"/>
</dbReference>
<dbReference type="GO" id="GO:0030313">
    <property type="term" value="C:cell envelope"/>
    <property type="evidence" value="ECO:0007669"/>
    <property type="project" value="UniProtKB-SubCell"/>
</dbReference>
<protein>
    <submittedName>
        <fullName evidence="6">Unannotated protein</fullName>
    </submittedName>
</protein>
<dbReference type="InterPro" id="IPR036249">
    <property type="entry name" value="Thioredoxin-like_sf"/>
</dbReference>
<evidence type="ECO:0000256" key="2">
    <source>
        <dbReference type="ARBA" id="ARBA00022748"/>
    </source>
</evidence>
<sequence>MKRLIYCALVALTLTSCTHQSSDTEARWPSVIVADSSGTEINSGDLLNGNRLVVSLWSTWCVPCRRELPQLQQFAVEHQDVSVVAVNLGDKLDSVAAYADEIGLTMPVVIDSEGRISSALGVTSVPSTIVIDSHGKVIATHVGEITADELAVLVETSS</sequence>
<dbReference type="EMBL" id="CAFAAG010000024">
    <property type="protein sequence ID" value="CAB4789813.1"/>
    <property type="molecule type" value="Genomic_DNA"/>
</dbReference>
<evidence type="ECO:0000256" key="4">
    <source>
        <dbReference type="ARBA" id="ARBA00023284"/>
    </source>
</evidence>
<dbReference type="SUPFAM" id="SSF52833">
    <property type="entry name" value="Thioredoxin-like"/>
    <property type="match status" value="1"/>
</dbReference>
<evidence type="ECO:0000256" key="3">
    <source>
        <dbReference type="ARBA" id="ARBA00023157"/>
    </source>
</evidence>
<dbReference type="PROSITE" id="PS00194">
    <property type="entry name" value="THIOREDOXIN_1"/>
    <property type="match status" value="1"/>
</dbReference>
<dbReference type="GO" id="GO:0016209">
    <property type="term" value="F:antioxidant activity"/>
    <property type="evidence" value="ECO:0007669"/>
    <property type="project" value="InterPro"/>
</dbReference>
<accession>A0A6J6X2G1</accession>
<feature type="domain" description="Thioredoxin" evidence="5">
    <location>
        <begin position="22"/>
        <end position="158"/>
    </location>
</feature>
<dbReference type="PANTHER" id="PTHR42852:SF6">
    <property type="entry name" value="THIOL:DISULFIDE INTERCHANGE PROTEIN DSBE"/>
    <property type="match status" value="1"/>
</dbReference>
<name>A0A6J6X2G1_9ZZZZ</name>
<dbReference type="AlphaFoldDB" id="A0A6J6X2G1"/>
<dbReference type="CDD" id="cd02966">
    <property type="entry name" value="TlpA_like_family"/>
    <property type="match status" value="1"/>
</dbReference>
<keyword evidence="4" id="KW-0676">Redox-active center</keyword>
<proteinExistence type="predicted"/>
<keyword evidence="2" id="KW-0201">Cytochrome c-type biogenesis</keyword>
<keyword evidence="3" id="KW-1015">Disulfide bond</keyword>
<dbReference type="PROSITE" id="PS51352">
    <property type="entry name" value="THIOREDOXIN_2"/>
    <property type="match status" value="1"/>
</dbReference>
<dbReference type="PROSITE" id="PS51257">
    <property type="entry name" value="PROKAR_LIPOPROTEIN"/>
    <property type="match status" value="1"/>
</dbReference>
<gene>
    <name evidence="6" type="ORF">UFOPK2975_00498</name>
</gene>
<dbReference type="InterPro" id="IPR017937">
    <property type="entry name" value="Thioredoxin_CS"/>
</dbReference>
<dbReference type="GO" id="GO:0016491">
    <property type="term" value="F:oxidoreductase activity"/>
    <property type="evidence" value="ECO:0007669"/>
    <property type="project" value="InterPro"/>
</dbReference>
<dbReference type="InterPro" id="IPR050553">
    <property type="entry name" value="Thioredoxin_ResA/DsbE_sf"/>
</dbReference>
<dbReference type="InterPro" id="IPR013766">
    <property type="entry name" value="Thioredoxin_domain"/>
</dbReference>
<organism evidence="6">
    <name type="scientific">freshwater metagenome</name>
    <dbReference type="NCBI Taxonomy" id="449393"/>
    <lineage>
        <taxon>unclassified sequences</taxon>
        <taxon>metagenomes</taxon>
        <taxon>ecological metagenomes</taxon>
    </lineage>
</organism>
<reference evidence="6" key="1">
    <citation type="submission" date="2020-05" db="EMBL/GenBank/DDBJ databases">
        <authorList>
            <person name="Chiriac C."/>
            <person name="Salcher M."/>
            <person name="Ghai R."/>
            <person name="Kavagutti S V."/>
        </authorList>
    </citation>
    <scope>NUCLEOTIDE SEQUENCE</scope>
</reference>
<comment type="subcellular location">
    <subcellularLocation>
        <location evidence="1">Cell envelope</location>
    </subcellularLocation>
</comment>
<evidence type="ECO:0000313" key="6">
    <source>
        <dbReference type="EMBL" id="CAB4789813.1"/>
    </source>
</evidence>
<evidence type="ECO:0000256" key="1">
    <source>
        <dbReference type="ARBA" id="ARBA00004196"/>
    </source>
</evidence>
<dbReference type="GO" id="GO:0017004">
    <property type="term" value="P:cytochrome complex assembly"/>
    <property type="evidence" value="ECO:0007669"/>
    <property type="project" value="UniProtKB-KW"/>
</dbReference>
<dbReference type="Gene3D" id="3.40.30.10">
    <property type="entry name" value="Glutaredoxin"/>
    <property type="match status" value="1"/>
</dbReference>